<accession>A0A086TK72</accession>
<dbReference type="Proteomes" id="UP000243308">
    <property type="component" value="Unassembled WGS sequence"/>
</dbReference>
<organism evidence="2 3">
    <name type="scientific">Podila verticillata NRRL 6337</name>
    <dbReference type="NCBI Taxonomy" id="1069443"/>
    <lineage>
        <taxon>Eukaryota</taxon>
        <taxon>Fungi</taxon>
        <taxon>Fungi incertae sedis</taxon>
        <taxon>Mucoromycota</taxon>
        <taxon>Mortierellomycotina</taxon>
        <taxon>Mortierellomycetes</taxon>
        <taxon>Mortierellales</taxon>
        <taxon>Mortierellaceae</taxon>
        <taxon>Podila</taxon>
    </lineage>
</organism>
<sequence length="72" mass="8073">MADLQDEQEATKKIGRQKWVAVMAAALLASPAFALIPQQSRQLTLALYFLTYVGEVIYTVLEHKGYTAWMPS</sequence>
<dbReference type="AlphaFoldDB" id="A0A086TK72"/>
<gene>
    <name evidence="2" type="ORF">MVEG_11559</name>
</gene>
<proteinExistence type="predicted"/>
<feature type="transmembrane region" description="Helical" evidence="1">
    <location>
        <begin position="43"/>
        <end position="61"/>
    </location>
</feature>
<reference evidence="2 3" key="1">
    <citation type="submission" date="2011-02" db="EMBL/GenBank/DDBJ databases">
        <title>The Genome Sequence of Mortierella verticillata NRRL 6337.</title>
        <authorList>
            <consortium name="The Broad Institute Genome Sequencing Platform"/>
            <person name="Russ C."/>
            <person name="Cuomo C."/>
            <person name="Burger G."/>
            <person name="Gray M.W."/>
            <person name="Holland P.W.H."/>
            <person name="King N."/>
            <person name="Lang F.B.F."/>
            <person name="Roger A.J."/>
            <person name="Ruiz-Trillo I."/>
            <person name="Young S.K."/>
            <person name="Zeng Q."/>
            <person name="Gargeya S."/>
            <person name="Alvarado L."/>
            <person name="Berlin A."/>
            <person name="Chapman S.B."/>
            <person name="Chen Z."/>
            <person name="Freedman E."/>
            <person name="Gellesch M."/>
            <person name="Goldberg J."/>
            <person name="Griggs A."/>
            <person name="Gujja S."/>
            <person name="Heilman E."/>
            <person name="Heiman D."/>
            <person name="Howarth C."/>
            <person name="Mehta T."/>
            <person name="Neiman D."/>
            <person name="Pearson M."/>
            <person name="Roberts A."/>
            <person name="Saif S."/>
            <person name="Shea T."/>
            <person name="Shenoy N."/>
            <person name="Sisk P."/>
            <person name="Stolte C."/>
            <person name="Sykes S."/>
            <person name="White J."/>
            <person name="Yandava C."/>
            <person name="Haas B."/>
            <person name="Nusbaum C."/>
            <person name="Birren B."/>
        </authorList>
    </citation>
    <scope>NUCLEOTIDE SEQUENCE [LARGE SCALE GENOMIC DNA]</scope>
    <source>
        <strain evidence="2 3">NRRL 6337</strain>
    </source>
</reference>
<keyword evidence="1" id="KW-1133">Transmembrane helix</keyword>
<evidence type="ECO:0000256" key="1">
    <source>
        <dbReference type="SAM" id="Phobius"/>
    </source>
</evidence>
<dbReference type="OrthoDB" id="291792at2759"/>
<evidence type="ECO:0000313" key="2">
    <source>
        <dbReference type="EMBL" id="KFH62349.1"/>
    </source>
</evidence>
<name>A0A086TK72_9FUNG</name>
<keyword evidence="1" id="KW-0472">Membrane</keyword>
<dbReference type="EMBL" id="KN042432">
    <property type="protein sequence ID" value="KFH62349.1"/>
    <property type="molecule type" value="Genomic_DNA"/>
</dbReference>
<evidence type="ECO:0000313" key="3">
    <source>
        <dbReference type="Proteomes" id="UP000243308"/>
    </source>
</evidence>
<protein>
    <submittedName>
        <fullName evidence="2">Uncharacterized protein</fullName>
    </submittedName>
</protein>
<keyword evidence="3" id="KW-1185">Reference proteome</keyword>
<keyword evidence="1" id="KW-0812">Transmembrane</keyword>
<feature type="transmembrane region" description="Helical" evidence="1">
    <location>
        <begin position="19"/>
        <end position="37"/>
    </location>
</feature>